<evidence type="ECO:0000313" key="3">
    <source>
        <dbReference type="Proteomes" id="UP000001307"/>
    </source>
</evidence>
<dbReference type="InParanoid" id="E4WWM5"/>
<evidence type="ECO:0000313" key="2">
    <source>
        <dbReference type="EMBL" id="CBY21767.1"/>
    </source>
</evidence>
<keyword evidence="3" id="KW-1185">Reference proteome</keyword>
<sequence length="121" mass="13640">MHKSIHPGARIRRTLYRQYKEDDVKSTDNKLPKFDIKTLSDSGHGSDGSAEVSTENSSDDEKYSAKVVGTRRAWMNKSLEKKTETVALLTNAIRQPRGPVEGSRGFDATFCRNRSRNSFFA</sequence>
<proteinExistence type="predicted"/>
<protein>
    <submittedName>
        <fullName evidence="2">Uncharacterized protein</fullName>
    </submittedName>
</protein>
<gene>
    <name evidence="2" type="ORF">GSOID_T00011294001</name>
</gene>
<name>E4WWM5_OIKDI</name>
<dbReference type="Proteomes" id="UP000001307">
    <property type="component" value="Unassembled WGS sequence"/>
</dbReference>
<reference evidence="2 3" key="1">
    <citation type="journal article" date="2010" name="Science">
        <title>Plasticity of animal genome architecture unmasked by rapid evolution of a pelagic tunicate.</title>
        <authorList>
            <person name="Denoeud F."/>
            <person name="Henriet S."/>
            <person name="Mungpakdee S."/>
            <person name="Aury J.M."/>
            <person name="Da Silva C."/>
            <person name="Brinkmann H."/>
            <person name="Mikhaleva J."/>
            <person name="Olsen L.C."/>
            <person name="Jubin C."/>
            <person name="Canestro C."/>
            <person name="Bouquet J.M."/>
            <person name="Danks G."/>
            <person name="Poulain J."/>
            <person name="Campsteijn C."/>
            <person name="Adamski M."/>
            <person name="Cross I."/>
            <person name="Yadetie F."/>
            <person name="Muffato M."/>
            <person name="Louis A."/>
            <person name="Butcher S."/>
            <person name="Tsagkogeorga G."/>
            <person name="Konrad A."/>
            <person name="Singh S."/>
            <person name="Jensen M.F."/>
            <person name="Cong E.H."/>
            <person name="Eikeseth-Otteraa H."/>
            <person name="Noel B."/>
            <person name="Anthouard V."/>
            <person name="Porcel B.M."/>
            <person name="Kachouri-Lafond R."/>
            <person name="Nishino A."/>
            <person name="Ugolini M."/>
            <person name="Chourrout P."/>
            <person name="Nishida H."/>
            <person name="Aasland R."/>
            <person name="Huzurbazar S."/>
            <person name="Westhof E."/>
            <person name="Delsuc F."/>
            <person name="Lehrach H."/>
            <person name="Reinhardt R."/>
            <person name="Weissenbach J."/>
            <person name="Roy S.W."/>
            <person name="Artiguenave F."/>
            <person name="Postlethwait J.H."/>
            <person name="Manak J.R."/>
            <person name="Thompson E.M."/>
            <person name="Jaillon O."/>
            <person name="Du Pasquier L."/>
            <person name="Boudinot P."/>
            <person name="Liberles D.A."/>
            <person name="Volff J.N."/>
            <person name="Philippe H."/>
            <person name="Lenhard B."/>
            <person name="Roest Crollius H."/>
            <person name="Wincker P."/>
            <person name="Chourrout D."/>
        </authorList>
    </citation>
    <scope>NUCLEOTIDE SEQUENCE [LARGE SCALE GENOMIC DNA]</scope>
</reference>
<accession>E4WWM5</accession>
<dbReference type="EMBL" id="FN653018">
    <property type="protein sequence ID" value="CBY21767.1"/>
    <property type="molecule type" value="Genomic_DNA"/>
</dbReference>
<organism evidence="2 3">
    <name type="scientific">Oikopleura dioica</name>
    <name type="common">Tunicate</name>
    <dbReference type="NCBI Taxonomy" id="34765"/>
    <lineage>
        <taxon>Eukaryota</taxon>
        <taxon>Metazoa</taxon>
        <taxon>Chordata</taxon>
        <taxon>Tunicata</taxon>
        <taxon>Appendicularia</taxon>
        <taxon>Copelata</taxon>
        <taxon>Oikopleuridae</taxon>
        <taxon>Oikopleura</taxon>
    </lineage>
</organism>
<evidence type="ECO:0000256" key="1">
    <source>
        <dbReference type="SAM" id="MobiDB-lite"/>
    </source>
</evidence>
<dbReference type="AlphaFoldDB" id="E4WWM5"/>
<feature type="region of interest" description="Disordered" evidence="1">
    <location>
        <begin position="34"/>
        <end position="64"/>
    </location>
</feature>